<evidence type="ECO:0000256" key="1">
    <source>
        <dbReference type="SAM" id="MobiDB-lite"/>
    </source>
</evidence>
<name>N1QEG8_SPHMS</name>
<evidence type="ECO:0000313" key="2">
    <source>
        <dbReference type="EMBL" id="EMF09357.1"/>
    </source>
</evidence>
<evidence type="ECO:0000313" key="3">
    <source>
        <dbReference type="Proteomes" id="UP000016931"/>
    </source>
</evidence>
<sequence length="105" mass="11543">MSQCTHTHLCTSRTVTRIMKCFGLVQWQILAELSDRGKSRNTSQATRMMSELVTSSAKTHKATAVILYTSGRKTIGDLGQSIPSSKNSQLTERPHNYASASPEAE</sequence>
<dbReference type="GeneID" id="27903941"/>
<keyword evidence="3" id="KW-1185">Reference proteome</keyword>
<reference evidence="2 3" key="1">
    <citation type="journal article" date="2012" name="PLoS Pathog.">
        <title>Diverse lifestyles and strategies of plant pathogenesis encoded in the genomes of eighteen Dothideomycetes fungi.</title>
        <authorList>
            <person name="Ohm R.A."/>
            <person name="Feau N."/>
            <person name="Henrissat B."/>
            <person name="Schoch C.L."/>
            <person name="Horwitz B.A."/>
            <person name="Barry K.W."/>
            <person name="Condon B.J."/>
            <person name="Copeland A.C."/>
            <person name="Dhillon B."/>
            <person name="Glaser F."/>
            <person name="Hesse C.N."/>
            <person name="Kosti I."/>
            <person name="LaButti K."/>
            <person name="Lindquist E.A."/>
            <person name="Lucas S."/>
            <person name="Salamov A.A."/>
            <person name="Bradshaw R.E."/>
            <person name="Ciuffetti L."/>
            <person name="Hamelin R.C."/>
            <person name="Kema G.H.J."/>
            <person name="Lawrence C."/>
            <person name="Scott J.A."/>
            <person name="Spatafora J.W."/>
            <person name="Turgeon B.G."/>
            <person name="de Wit P.J.G.M."/>
            <person name="Zhong S."/>
            <person name="Goodwin S.B."/>
            <person name="Grigoriev I.V."/>
        </authorList>
    </citation>
    <scope>NUCLEOTIDE SEQUENCE [LARGE SCALE GENOMIC DNA]</scope>
    <source>
        <strain evidence="2 3">SO2202</strain>
    </source>
</reference>
<organism evidence="2 3">
    <name type="scientific">Sphaerulina musiva (strain SO2202)</name>
    <name type="common">Poplar stem canker fungus</name>
    <name type="synonym">Septoria musiva</name>
    <dbReference type="NCBI Taxonomy" id="692275"/>
    <lineage>
        <taxon>Eukaryota</taxon>
        <taxon>Fungi</taxon>
        <taxon>Dikarya</taxon>
        <taxon>Ascomycota</taxon>
        <taxon>Pezizomycotina</taxon>
        <taxon>Dothideomycetes</taxon>
        <taxon>Dothideomycetidae</taxon>
        <taxon>Mycosphaerellales</taxon>
        <taxon>Mycosphaerellaceae</taxon>
        <taxon>Sphaerulina</taxon>
    </lineage>
</organism>
<feature type="compositionally biased region" description="Polar residues" evidence="1">
    <location>
        <begin position="81"/>
        <end position="91"/>
    </location>
</feature>
<gene>
    <name evidence="2" type="ORF">SEPMUDRAFT_151412</name>
</gene>
<protein>
    <submittedName>
        <fullName evidence="2">Uncharacterized protein</fullName>
    </submittedName>
</protein>
<feature type="region of interest" description="Disordered" evidence="1">
    <location>
        <begin position="76"/>
        <end position="105"/>
    </location>
</feature>
<proteinExistence type="predicted"/>
<dbReference type="HOGENOM" id="CLU_2238288_0_0_1"/>
<dbReference type="RefSeq" id="XP_016757478.1">
    <property type="nucleotide sequence ID" value="XM_016906804.1"/>
</dbReference>
<dbReference type="AlphaFoldDB" id="N1QEG8"/>
<dbReference type="EMBL" id="KB456269">
    <property type="protein sequence ID" value="EMF09357.1"/>
    <property type="molecule type" value="Genomic_DNA"/>
</dbReference>
<dbReference type="Proteomes" id="UP000016931">
    <property type="component" value="Unassembled WGS sequence"/>
</dbReference>
<accession>N1QEG8</accession>